<organism evidence="2 3">
    <name type="scientific">Stylosanthes scabra</name>
    <dbReference type="NCBI Taxonomy" id="79078"/>
    <lineage>
        <taxon>Eukaryota</taxon>
        <taxon>Viridiplantae</taxon>
        <taxon>Streptophyta</taxon>
        <taxon>Embryophyta</taxon>
        <taxon>Tracheophyta</taxon>
        <taxon>Spermatophyta</taxon>
        <taxon>Magnoliopsida</taxon>
        <taxon>eudicotyledons</taxon>
        <taxon>Gunneridae</taxon>
        <taxon>Pentapetalae</taxon>
        <taxon>rosids</taxon>
        <taxon>fabids</taxon>
        <taxon>Fabales</taxon>
        <taxon>Fabaceae</taxon>
        <taxon>Papilionoideae</taxon>
        <taxon>50 kb inversion clade</taxon>
        <taxon>dalbergioids sensu lato</taxon>
        <taxon>Dalbergieae</taxon>
        <taxon>Pterocarpus clade</taxon>
        <taxon>Stylosanthes</taxon>
    </lineage>
</organism>
<protein>
    <recommendedName>
        <fullName evidence="1">PB1-like domain-containing protein</fullName>
    </recommendedName>
</protein>
<comment type="caution">
    <text evidence="2">The sequence shown here is derived from an EMBL/GenBank/DDBJ whole genome shotgun (WGS) entry which is preliminary data.</text>
</comment>
<dbReference type="Proteomes" id="UP001341840">
    <property type="component" value="Unassembled WGS sequence"/>
</dbReference>
<proteinExistence type="predicted"/>
<evidence type="ECO:0000259" key="1">
    <source>
        <dbReference type="Pfam" id="PF26130"/>
    </source>
</evidence>
<dbReference type="Pfam" id="PF26130">
    <property type="entry name" value="PB1-like"/>
    <property type="match status" value="1"/>
</dbReference>
<accession>A0ABU6YQ17</accession>
<evidence type="ECO:0000313" key="2">
    <source>
        <dbReference type="EMBL" id="MED6211526.1"/>
    </source>
</evidence>
<gene>
    <name evidence="2" type="ORF">PIB30_074587</name>
</gene>
<dbReference type="InterPro" id="IPR058594">
    <property type="entry name" value="PB1-like_dom_pln"/>
</dbReference>
<sequence length="169" mass="19380">MVYLTLVYHHGGNLVTKDNGSVVYEGDNIDVQDPLDEDTLDVFAVRDHHHALGYPKILDVRWLEPGREIATGLRTIVTDRDLLEMCRLARENNNKVHICYEHVVSEPQVEEDVPQLIEMAPNSAIVEEVMLHNKQEDLISCLLKEECLQWTQCKEQVLGQHHGCKPFTK</sequence>
<feature type="domain" description="PB1-like" evidence="1">
    <location>
        <begin position="4"/>
        <end position="102"/>
    </location>
</feature>
<name>A0ABU6YQ17_9FABA</name>
<evidence type="ECO:0000313" key="3">
    <source>
        <dbReference type="Proteomes" id="UP001341840"/>
    </source>
</evidence>
<dbReference type="EMBL" id="JASCZI010242586">
    <property type="protein sequence ID" value="MED6211526.1"/>
    <property type="molecule type" value="Genomic_DNA"/>
</dbReference>
<reference evidence="2 3" key="1">
    <citation type="journal article" date="2023" name="Plants (Basel)">
        <title>Bridging the Gap: Combining Genomics and Transcriptomics Approaches to Understand Stylosanthes scabra, an Orphan Legume from the Brazilian Caatinga.</title>
        <authorList>
            <person name="Ferreira-Neto J.R.C."/>
            <person name="da Silva M.D."/>
            <person name="Binneck E."/>
            <person name="de Melo N.F."/>
            <person name="da Silva R.H."/>
            <person name="de Melo A.L.T.M."/>
            <person name="Pandolfi V."/>
            <person name="Bustamante F.O."/>
            <person name="Brasileiro-Vidal A.C."/>
            <person name="Benko-Iseppon A.M."/>
        </authorList>
    </citation>
    <scope>NUCLEOTIDE SEQUENCE [LARGE SCALE GENOMIC DNA]</scope>
    <source>
        <tissue evidence="2">Leaves</tissue>
    </source>
</reference>
<keyword evidence="3" id="KW-1185">Reference proteome</keyword>